<evidence type="ECO:0008006" key="3">
    <source>
        <dbReference type="Google" id="ProtNLM"/>
    </source>
</evidence>
<accession>A0A074LLK8</accession>
<keyword evidence="2" id="KW-1185">Reference proteome</keyword>
<dbReference type="OrthoDB" id="282886at2"/>
<organism evidence="1 2">
    <name type="scientific">Tumebacillus flagellatus</name>
    <dbReference type="NCBI Taxonomy" id="1157490"/>
    <lineage>
        <taxon>Bacteria</taxon>
        <taxon>Bacillati</taxon>
        <taxon>Bacillota</taxon>
        <taxon>Bacilli</taxon>
        <taxon>Bacillales</taxon>
        <taxon>Alicyclobacillaceae</taxon>
        <taxon>Tumebacillus</taxon>
    </lineage>
</organism>
<comment type="caution">
    <text evidence="1">The sequence shown here is derived from an EMBL/GenBank/DDBJ whole genome shotgun (WGS) entry which is preliminary data.</text>
</comment>
<dbReference type="AlphaFoldDB" id="A0A074LLK8"/>
<dbReference type="Pfam" id="PF10694">
    <property type="entry name" value="DUF2500"/>
    <property type="match status" value="1"/>
</dbReference>
<dbReference type="Proteomes" id="UP000027931">
    <property type="component" value="Unassembled WGS sequence"/>
</dbReference>
<reference evidence="1 2" key="1">
    <citation type="journal article" date="2013" name="Int. J. Syst. Evol. Microbiol.">
        <title>Tumebacillus flagellatus sp. nov., an alpha-amylase/pullulanase-producing bacterium isolated from cassava wastewater.</title>
        <authorList>
            <person name="Wang Q."/>
            <person name="Xie N."/>
            <person name="Qin Y."/>
            <person name="Shen N."/>
            <person name="Zhu J."/>
            <person name="Mi H."/>
            <person name="Huang R."/>
        </authorList>
    </citation>
    <scope>NUCLEOTIDE SEQUENCE [LARGE SCALE GENOMIC DNA]</scope>
    <source>
        <strain evidence="1 2">GST4</strain>
    </source>
</reference>
<sequence>MTILFGLVFFVVIGIFAFVMLRGVTTWASNNASPVLTQRATVIGKRTAVGGGAMNTSAHTDYFLTFEFSDQSRREFSVAGRVFGLLTQGDTGELTYQGTRFKHFTREI</sequence>
<dbReference type="InterPro" id="IPR019635">
    <property type="entry name" value="DUF2500"/>
</dbReference>
<dbReference type="eggNOG" id="ENOG5032T7R">
    <property type="taxonomic scope" value="Bacteria"/>
</dbReference>
<protein>
    <recommendedName>
        <fullName evidence="3">DUF2500 domain-containing protein</fullName>
    </recommendedName>
</protein>
<dbReference type="Gene3D" id="2.40.50.660">
    <property type="match status" value="1"/>
</dbReference>
<dbReference type="EMBL" id="JMIR01000029">
    <property type="protein sequence ID" value="KEO81979.1"/>
    <property type="molecule type" value="Genomic_DNA"/>
</dbReference>
<proteinExistence type="predicted"/>
<evidence type="ECO:0000313" key="2">
    <source>
        <dbReference type="Proteomes" id="UP000027931"/>
    </source>
</evidence>
<gene>
    <name evidence="1" type="ORF">EL26_17560</name>
</gene>
<dbReference type="RefSeq" id="WP_038091477.1">
    <property type="nucleotide sequence ID" value="NZ_JMIR01000029.1"/>
</dbReference>
<evidence type="ECO:0000313" key="1">
    <source>
        <dbReference type="EMBL" id="KEO81979.1"/>
    </source>
</evidence>
<name>A0A074LLK8_9BACL</name>
<dbReference type="STRING" id="1157490.EL26_17560"/>